<dbReference type="GO" id="GO:0019843">
    <property type="term" value="F:rRNA binding"/>
    <property type="evidence" value="ECO:0007669"/>
    <property type="project" value="InterPro"/>
</dbReference>
<comment type="similarity">
    <text evidence="1">Belongs to the universal ribosomal protein uL6 family.</text>
</comment>
<protein>
    <submittedName>
        <fullName evidence="5">60s ribosomal protein-like protein l9</fullName>
    </submittedName>
</protein>
<dbReference type="PANTHER" id="PTHR11655">
    <property type="entry name" value="60S/50S RIBOSOMAL PROTEIN L6/L9"/>
    <property type="match status" value="1"/>
</dbReference>
<keyword evidence="6" id="KW-1185">Reference proteome</keyword>
<dbReference type="EMBL" id="MU006564">
    <property type="protein sequence ID" value="KAF2750173.1"/>
    <property type="molecule type" value="Genomic_DNA"/>
</dbReference>
<dbReference type="InterPro" id="IPR000702">
    <property type="entry name" value="Ribosomal_uL6-like"/>
</dbReference>
<dbReference type="Gene3D" id="3.90.930.12">
    <property type="entry name" value="Ribosomal protein L6, alpha-beta domain"/>
    <property type="match status" value="2"/>
</dbReference>
<organism evidence="5 6">
    <name type="scientific">Sporormia fimetaria CBS 119925</name>
    <dbReference type="NCBI Taxonomy" id="1340428"/>
    <lineage>
        <taxon>Eukaryota</taxon>
        <taxon>Fungi</taxon>
        <taxon>Dikarya</taxon>
        <taxon>Ascomycota</taxon>
        <taxon>Pezizomycotina</taxon>
        <taxon>Dothideomycetes</taxon>
        <taxon>Pleosporomycetidae</taxon>
        <taxon>Pleosporales</taxon>
        <taxon>Sporormiaceae</taxon>
        <taxon>Sporormia</taxon>
    </lineage>
</organism>
<dbReference type="PANTHER" id="PTHR11655:SF16">
    <property type="entry name" value="60S RIBOSOMAL PROTEIN L9"/>
    <property type="match status" value="1"/>
</dbReference>
<evidence type="ECO:0000256" key="1">
    <source>
        <dbReference type="ARBA" id="ARBA00009356"/>
    </source>
</evidence>
<dbReference type="OrthoDB" id="10252633at2759"/>
<sequence>MKYIHSEELLEIPEGVKVAIKTRNVVVEGPRGKLSKSLGHLAVSFTHPKKNLIKIELHHGSRKSVATLRTVRTLINNMILGVTKGYKYKMRYVYAHFPINVNLEKKGEQMEVEIRNFIGEKIVRRIMCRPGVDVEVSKTQKDELILSGNSVEDVSQSAADIQQICRVRNKDIRKFLDGLYVSEKGHILEES</sequence>
<dbReference type="FunFam" id="3.90.930.12:FF:000004">
    <property type="entry name" value="60S ribosomal protein L9"/>
    <property type="match status" value="1"/>
</dbReference>
<dbReference type="Pfam" id="PF00347">
    <property type="entry name" value="Ribosomal_L6"/>
    <property type="match status" value="2"/>
</dbReference>
<evidence type="ECO:0000313" key="6">
    <source>
        <dbReference type="Proteomes" id="UP000799440"/>
    </source>
</evidence>
<evidence type="ECO:0000256" key="2">
    <source>
        <dbReference type="ARBA" id="ARBA00022980"/>
    </source>
</evidence>
<evidence type="ECO:0000259" key="4">
    <source>
        <dbReference type="Pfam" id="PF00347"/>
    </source>
</evidence>
<dbReference type="GO" id="GO:0003735">
    <property type="term" value="F:structural constituent of ribosome"/>
    <property type="evidence" value="ECO:0007669"/>
    <property type="project" value="InterPro"/>
</dbReference>
<dbReference type="GO" id="GO:0022625">
    <property type="term" value="C:cytosolic large ribosomal subunit"/>
    <property type="evidence" value="ECO:0007669"/>
    <property type="project" value="TreeGrafter"/>
</dbReference>
<reference evidence="5" key="1">
    <citation type="journal article" date="2020" name="Stud. Mycol.">
        <title>101 Dothideomycetes genomes: a test case for predicting lifestyles and emergence of pathogens.</title>
        <authorList>
            <person name="Haridas S."/>
            <person name="Albert R."/>
            <person name="Binder M."/>
            <person name="Bloem J."/>
            <person name="Labutti K."/>
            <person name="Salamov A."/>
            <person name="Andreopoulos B."/>
            <person name="Baker S."/>
            <person name="Barry K."/>
            <person name="Bills G."/>
            <person name="Bluhm B."/>
            <person name="Cannon C."/>
            <person name="Castanera R."/>
            <person name="Culley D."/>
            <person name="Daum C."/>
            <person name="Ezra D."/>
            <person name="Gonzalez J."/>
            <person name="Henrissat B."/>
            <person name="Kuo A."/>
            <person name="Liang C."/>
            <person name="Lipzen A."/>
            <person name="Lutzoni F."/>
            <person name="Magnuson J."/>
            <person name="Mondo S."/>
            <person name="Nolan M."/>
            <person name="Ohm R."/>
            <person name="Pangilinan J."/>
            <person name="Park H.-J."/>
            <person name="Ramirez L."/>
            <person name="Alfaro M."/>
            <person name="Sun H."/>
            <person name="Tritt A."/>
            <person name="Yoshinaga Y."/>
            <person name="Zwiers L.-H."/>
            <person name="Turgeon B."/>
            <person name="Goodwin S."/>
            <person name="Spatafora J."/>
            <person name="Crous P."/>
            <person name="Grigoriev I."/>
        </authorList>
    </citation>
    <scope>NUCLEOTIDE SEQUENCE</scope>
    <source>
        <strain evidence="5">CBS 119925</strain>
    </source>
</reference>
<dbReference type="GO" id="GO:0002181">
    <property type="term" value="P:cytoplasmic translation"/>
    <property type="evidence" value="ECO:0007669"/>
    <property type="project" value="TreeGrafter"/>
</dbReference>
<keyword evidence="3" id="KW-0687">Ribonucleoprotein</keyword>
<dbReference type="PROSITE" id="PS00700">
    <property type="entry name" value="RIBOSOMAL_L6_2"/>
    <property type="match status" value="1"/>
</dbReference>
<dbReference type="InterPro" id="IPR002359">
    <property type="entry name" value="Ribosomal_uL6_CS2"/>
</dbReference>
<dbReference type="FunFam" id="3.90.930.12:FF:000003">
    <property type="entry name" value="60S ribosomal protein L9"/>
    <property type="match status" value="1"/>
</dbReference>
<dbReference type="AlphaFoldDB" id="A0A6A6VJ39"/>
<dbReference type="Proteomes" id="UP000799440">
    <property type="component" value="Unassembled WGS sequence"/>
</dbReference>
<dbReference type="SUPFAM" id="SSF56053">
    <property type="entry name" value="Ribosomal protein L6"/>
    <property type="match status" value="2"/>
</dbReference>
<name>A0A6A6VJ39_9PLEO</name>
<evidence type="ECO:0000313" key="5">
    <source>
        <dbReference type="EMBL" id="KAF2750173.1"/>
    </source>
</evidence>
<feature type="domain" description="Large ribosomal subunit protein uL6 alpha-beta" evidence="4">
    <location>
        <begin position="12"/>
        <end position="85"/>
    </location>
</feature>
<dbReference type="InterPro" id="IPR036789">
    <property type="entry name" value="Ribosomal_uL6-like_a/b-dom_sf"/>
</dbReference>
<proteinExistence type="inferred from homology"/>
<gene>
    <name evidence="5" type="ORF">M011DRAFT_484036</name>
</gene>
<feature type="domain" description="Large ribosomal subunit protein uL6 alpha-beta" evidence="4">
    <location>
        <begin position="97"/>
        <end position="178"/>
    </location>
</feature>
<dbReference type="InterPro" id="IPR020040">
    <property type="entry name" value="Ribosomal_uL6_a/b-dom"/>
</dbReference>
<accession>A0A6A6VJ39</accession>
<evidence type="ECO:0000256" key="3">
    <source>
        <dbReference type="ARBA" id="ARBA00023274"/>
    </source>
</evidence>
<keyword evidence="2 5" id="KW-0689">Ribosomal protein</keyword>
<dbReference type="PIRSF" id="PIRSF002162">
    <property type="entry name" value="Ribosomal_L6"/>
    <property type="match status" value="1"/>
</dbReference>